<protein>
    <submittedName>
        <fullName evidence="1">Uncharacterized protein</fullName>
    </submittedName>
</protein>
<organism evidence="1 2">
    <name type="scientific">Janibacter limosus</name>
    <dbReference type="NCBI Taxonomy" id="53458"/>
    <lineage>
        <taxon>Bacteria</taxon>
        <taxon>Bacillati</taxon>
        <taxon>Actinomycetota</taxon>
        <taxon>Actinomycetes</taxon>
        <taxon>Micrococcales</taxon>
        <taxon>Intrasporangiaceae</taxon>
        <taxon>Janibacter</taxon>
    </lineage>
</organism>
<name>A0AC61U738_9MICO</name>
<dbReference type="Proteomes" id="UP001059663">
    <property type="component" value="Chromosome"/>
</dbReference>
<evidence type="ECO:0000313" key="1">
    <source>
        <dbReference type="EMBL" id="UUZ45728.1"/>
    </source>
</evidence>
<evidence type="ECO:0000313" key="2">
    <source>
        <dbReference type="Proteomes" id="UP001059663"/>
    </source>
</evidence>
<sequence>MTIYKAIKPEAEDAAKAAIALGEGKKPEAKDDKDGVPSTLPGPGRRHQGHRQGHRRQGRLLQARGHLRGQRRQGLRLRRPQVTLS</sequence>
<reference evidence="1" key="1">
    <citation type="submission" date="2021-11" db="EMBL/GenBank/DDBJ databases">
        <title>Study of the species diversity of bacterial strains isolated from a unique natural object - Shulgan-Tash cave (Bashkiria).</title>
        <authorList>
            <person name="Sazanova A.L."/>
            <person name="Chirak E.R."/>
            <person name="Safronova V.I."/>
        </authorList>
    </citation>
    <scope>NUCLEOTIDE SEQUENCE</scope>
    <source>
        <strain evidence="1">P1</strain>
    </source>
</reference>
<gene>
    <name evidence="1" type="ORF">LP422_07000</name>
</gene>
<dbReference type="EMBL" id="CP087977">
    <property type="protein sequence ID" value="UUZ45728.1"/>
    <property type="molecule type" value="Genomic_DNA"/>
</dbReference>
<proteinExistence type="predicted"/>
<accession>A0AC61U738</accession>